<proteinExistence type="inferred from homology"/>
<evidence type="ECO:0000256" key="5">
    <source>
        <dbReference type="ARBA" id="ARBA00022676"/>
    </source>
</evidence>
<dbReference type="Pfam" id="PF16192">
    <property type="entry name" value="PMT_4TMC"/>
    <property type="match status" value="1"/>
</dbReference>
<keyword evidence="17" id="KW-1185">Reference proteome</keyword>
<accession>A0A1X2GND0</accession>
<reference evidence="16 17" key="1">
    <citation type="submission" date="2016-07" db="EMBL/GenBank/DDBJ databases">
        <title>Pervasive Adenine N6-methylation of Active Genes in Fungi.</title>
        <authorList>
            <consortium name="DOE Joint Genome Institute"/>
            <person name="Mondo S.J."/>
            <person name="Dannebaum R.O."/>
            <person name="Kuo R.C."/>
            <person name="Labutti K."/>
            <person name="Haridas S."/>
            <person name="Kuo A."/>
            <person name="Salamov A."/>
            <person name="Ahrendt S.R."/>
            <person name="Lipzen A."/>
            <person name="Sullivan W."/>
            <person name="Andreopoulos W.B."/>
            <person name="Clum A."/>
            <person name="Lindquist E."/>
            <person name="Daum C."/>
            <person name="Ramamoorthy G.K."/>
            <person name="Gryganskyi A."/>
            <person name="Culley D."/>
            <person name="Magnuson J.K."/>
            <person name="James T.Y."/>
            <person name="O'Malley M.A."/>
            <person name="Stajich J.E."/>
            <person name="Spatafora J.W."/>
            <person name="Visel A."/>
            <person name="Grigoriev I.V."/>
        </authorList>
    </citation>
    <scope>NUCLEOTIDE SEQUENCE [LARGE SCALE GENOMIC DNA]</scope>
    <source>
        <strain evidence="16 17">NRRL 3301</strain>
    </source>
</reference>
<dbReference type="Gene3D" id="2.80.10.50">
    <property type="match status" value="1"/>
</dbReference>
<keyword evidence="5 14" id="KW-0328">Glycosyltransferase</keyword>
<feature type="transmembrane region" description="Helical" evidence="14">
    <location>
        <begin position="196"/>
        <end position="216"/>
    </location>
</feature>
<dbReference type="FunFam" id="2.80.10.50:FF:000012">
    <property type="entry name" value="Protein O-mannosyl-transferase 1"/>
    <property type="match status" value="1"/>
</dbReference>
<evidence type="ECO:0000256" key="9">
    <source>
        <dbReference type="ARBA" id="ARBA00022824"/>
    </source>
</evidence>
<sequence>MDNLKRRHKSAADELYTSHEAEDHEKLYKQAAPHQLHRTQYQPITYSTNKFIAYAQKNYSFVIPTALTLLAFYTRFRLIGISNFVVWDEAHFGKFGSHYLKNEFYFDVHPPLGKMLVGLSGALAGYNGDFEFTSGATYPEGMHYGFMRVFNALFGALIVPLAYLTARECHMSIKASILAATMVLFDTALLCISRFILLDSMLLFFTCLTFYCLMKFHNERQYPFTEDWWLWLTLTGVSLGCVSSVKWVGLFSVALVGLYTIEDLWEKLGDLTMPKMTYLKHWVSRGVCLIALPICVYILSFAIHFAILYRSGPGDAQMSSLFQANLEGSSLGQNPLELVYGSRLTIKNFGYAGGLLHSHSQTYPEGSKQQQITCYHHKDDNNHWVIKAPRTGDGTTIEEINDEEARFVKDGDVVRLMHLKTGRNLHSHPVAAPVSNSQWEVSGYGDEEVGDLQDNWKIEVVDDLVHRDTETGHIRSLTTLFRIRHVSQNCLLTADNTVLPQWGYKQIEVYCDKRNNDDNPHSWWNIEEHFNEMLPPAPKNAYKTKFFKDFWHLNVAMWTSNNALVPDPDKDDILSSEPLDWPLALVGLRMCGWEDDRIKYYLIGNPIVWWSSFLSVIAFGALTAFYLIRMQRSIYDLSKAQWQQFFFMGKTIALGWALHYIPFFIMGRVTYLHHYFPALYFSIFMMPYLLDQYTLQLRTETRAIIFGSVFALIVLVFVYFSPFVYGMTGPAQQFAGRKWLDSWNMV</sequence>
<dbReference type="Pfam" id="PF02366">
    <property type="entry name" value="PMT"/>
    <property type="match status" value="1"/>
</dbReference>
<dbReference type="InterPro" id="IPR027005">
    <property type="entry name" value="PMT-like"/>
</dbReference>
<dbReference type="InterPro" id="IPR016093">
    <property type="entry name" value="MIR_motif"/>
</dbReference>
<evidence type="ECO:0000256" key="6">
    <source>
        <dbReference type="ARBA" id="ARBA00022679"/>
    </source>
</evidence>
<dbReference type="GO" id="GO:0004169">
    <property type="term" value="F:dolichyl-phosphate-mannose-protein mannosyltransferase activity"/>
    <property type="evidence" value="ECO:0007669"/>
    <property type="project" value="UniProtKB-UniRule"/>
</dbReference>
<comment type="caution">
    <text evidence="16">The sequence shown here is derived from an EMBL/GenBank/DDBJ whole genome shotgun (WGS) entry which is preliminary data.</text>
</comment>
<keyword evidence="7 14" id="KW-0812">Transmembrane</keyword>
<evidence type="ECO:0000256" key="4">
    <source>
        <dbReference type="ARBA" id="ARBA00012839"/>
    </source>
</evidence>
<comment type="catalytic activity">
    <reaction evidence="13 14">
        <text>a di-trans,poly-cis-dolichyl beta-D-mannosyl phosphate + L-seryl-[protein] = 3-O-(alpha-D-mannosyl)-L-seryl-[protein] + a di-trans,poly-cis-dolichyl phosphate + H(+)</text>
        <dbReference type="Rhea" id="RHEA:17377"/>
        <dbReference type="Rhea" id="RHEA-COMP:9863"/>
        <dbReference type="Rhea" id="RHEA-COMP:13546"/>
        <dbReference type="Rhea" id="RHEA-COMP:19498"/>
        <dbReference type="Rhea" id="RHEA-COMP:19501"/>
        <dbReference type="ChEBI" id="CHEBI:15378"/>
        <dbReference type="ChEBI" id="CHEBI:29999"/>
        <dbReference type="ChEBI" id="CHEBI:57683"/>
        <dbReference type="ChEBI" id="CHEBI:58211"/>
        <dbReference type="ChEBI" id="CHEBI:137321"/>
        <dbReference type="EC" id="2.4.1.109"/>
    </reaction>
</comment>
<dbReference type="SUPFAM" id="SSF82109">
    <property type="entry name" value="MIR domain"/>
    <property type="match status" value="1"/>
</dbReference>
<dbReference type="SMART" id="SM00472">
    <property type="entry name" value="MIR"/>
    <property type="match status" value="3"/>
</dbReference>
<protein>
    <recommendedName>
        <fullName evidence="4 14">Dolichyl-phosphate-mannose--protein mannosyltransferase</fullName>
        <ecNumber evidence="4 14">2.4.1.109</ecNumber>
    </recommendedName>
</protein>
<evidence type="ECO:0000256" key="2">
    <source>
        <dbReference type="ARBA" id="ARBA00004922"/>
    </source>
</evidence>
<dbReference type="AlphaFoldDB" id="A0A1X2GND0"/>
<keyword evidence="8" id="KW-0677">Repeat</keyword>
<feature type="domain" description="MIR" evidence="15">
    <location>
        <begin position="471"/>
        <end position="529"/>
    </location>
</feature>
<evidence type="ECO:0000256" key="11">
    <source>
        <dbReference type="ARBA" id="ARBA00023136"/>
    </source>
</evidence>
<dbReference type="GO" id="GO:0005789">
    <property type="term" value="C:endoplasmic reticulum membrane"/>
    <property type="evidence" value="ECO:0007669"/>
    <property type="project" value="UniProtKB-SubCell"/>
</dbReference>
<dbReference type="STRING" id="101127.A0A1X2GND0"/>
<dbReference type="EMBL" id="MCGT01000008">
    <property type="protein sequence ID" value="ORX57625.1"/>
    <property type="molecule type" value="Genomic_DNA"/>
</dbReference>
<keyword evidence="11 14" id="KW-0472">Membrane</keyword>
<dbReference type="InterPro" id="IPR036300">
    <property type="entry name" value="MIR_dom_sf"/>
</dbReference>
<gene>
    <name evidence="16" type="ORF">DM01DRAFT_1334224</name>
</gene>
<evidence type="ECO:0000256" key="14">
    <source>
        <dbReference type="RuleBase" id="RU367007"/>
    </source>
</evidence>
<dbReference type="PROSITE" id="PS50919">
    <property type="entry name" value="MIR"/>
    <property type="match status" value="3"/>
</dbReference>
<dbReference type="InterPro" id="IPR003342">
    <property type="entry name" value="ArnT-like_N"/>
</dbReference>
<evidence type="ECO:0000256" key="3">
    <source>
        <dbReference type="ARBA" id="ARBA00007222"/>
    </source>
</evidence>
<feature type="transmembrane region" description="Helical" evidence="14">
    <location>
        <begin position="282"/>
        <end position="309"/>
    </location>
</feature>
<comment type="pathway">
    <text evidence="2 14">Protein modification; protein glycosylation.</text>
</comment>
<feature type="transmembrane region" description="Helical" evidence="14">
    <location>
        <begin position="647"/>
        <end position="666"/>
    </location>
</feature>
<evidence type="ECO:0000259" key="15">
    <source>
        <dbReference type="PROSITE" id="PS50919"/>
    </source>
</evidence>
<dbReference type="PANTHER" id="PTHR10050">
    <property type="entry name" value="DOLICHYL-PHOSPHATE-MANNOSE--PROTEIN MANNOSYLTRANSFERASE"/>
    <property type="match status" value="1"/>
</dbReference>
<keyword evidence="6 14" id="KW-0808">Transferase</keyword>
<keyword evidence="9 14" id="KW-0256">Endoplasmic reticulum</keyword>
<dbReference type="OrthoDB" id="292747at2759"/>
<feature type="transmembrane region" description="Helical" evidence="14">
    <location>
        <begin position="672"/>
        <end position="690"/>
    </location>
</feature>
<dbReference type="CDD" id="cd23284">
    <property type="entry name" value="beta-trefoil_MIR_PMT2-like"/>
    <property type="match status" value="1"/>
</dbReference>
<feature type="domain" description="MIR" evidence="15">
    <location>
        <begin position="405"/>
        <end position="461"/>
    </location>
</feature>
<feature type="transmembrane region" description="Helical" evidence="14">
    <location>
        <begin position="702"/>
        <end position="720"/>
    </location>
</feature>
<evidence type="ECO:0000256" key="1">
    <source>
        <dbReference type="ARBA" id="ARBA00004477"/>
    </source>
</evidence>
<comment type="function">
    <text evidence="14">Transfers mannose from Dol-P-mannose to Ser or Thr residues on proteins.</text>
</comment>
<comment type="similarity">
    <text evidence="3 14">Belongs to the glycosyltransferase 39 family.</text>
</comment>
<evidence type="ECO:0000313" key="17">
    <source>
        <dbReference type="Proteomes" id="UP000242146"/>
    </source>
</evidence>
<organism evidence="16 17">
    <name type="scientific">Hesseltinella vesiculosa</name>
    <dbReference type="NCBI Taxonomy" id="101127"/>
    <lineage>
        <taxon>Eukaryota</taxon>
        <taxon>Fungi</taxon>
        <taxon>Fungi incertae sedis</taxon>
        <taxon>Mucoromycota</taxon>
        <taxon>Mucoromycotina</taxon>
        <taxon>Mucoromycetes</taxon>
        <taxon>Mucorales</taxon>
        <taxon>Cunninghamellaceae</taxon>
        <taxon>Hesseltinella</taxon>
    </lineage>
</organism>
<evidence type="ECO:0000313" key="16">
    <source>
        <dbReference type="EMBL" id="ORX57625.1"/>
    </source>
</evidence>
<evidence type="ECO:0000256" key="10">
    <source>
        <dbReference type="ARBA" id="ARBA00022989"/>
    </source>
</evidence>
<evidence type="ECO:0000256" key="7">
    <source>
        <dbReference type="ARBA" id="ARBA00022692"/>
    </source>
</evidence>
<comment type="subcellular location">
    <subcellularLocation>
        <location evidence="1 14">Endoplasmic reticulum membrane</location>
        <topology evidence="1 14">Multi-pass membrane protein</topology>
    </subcellularLocation>
</comment>
<feature type="transmembrane region" description="Helical" evidence="14">
    <location>
        <begin position="149"/>
        <end position="166"/>
    </location>
</feature>
<evidence type="ECO:0000256" key="12">
    <source>
        <dbReference type="ARBA" id="ARBA00045085"/>
    </source>
</evidence>
<feature type="domain" description="MIR" evidence="15">
    <location>
        <begin position="335"/>
        <end position="389"/>
    </location>
</feature>
<evidence type="ECO:0000256" key="13">
    <source>
        <dbReference type="ARBA" id="ARBA00045102"/>
    </source>
</evidence>
<feature type="transmembrane region" description="Helical" evidence="14">
    <location>
        <begin position="228"/>
        <end position="261"/>
    </location>
</feature>
<dbReference type="InterPro" id="IPR032421">
    <property type="entry name" value="PMT_4TMC"/>
</dbReference>
<evidence type="ECO:0000256" key="8">
    <source>
        <dbReference type="ARBA" id="ARBA00022737"/>
    </source>
</evidence>
<comment type="catalytic activity">
    <reaction evidence="12 14">
        <text>a di-trans,poly-cis-dolichyl beta-D-mannosyl phosphate + L-threonyl-[protein] = 3-O-(alpha-D-mannosyl)-L-threonyl-[protein] + a di-trans,poly-cis-dolichyl phosphate + H(+)</text>
        <dbReference type="Rhea" id="RHEA:53396"/>
        <dbReference type="Rhea" id="RHEA-COMP:11060"/>
        <dbReference type="Rhea" id="RHEA-COMP:13547"/>
        <dbReference type="Rhea" id="RHEA-COMP:19498"/>
        <dbReference type="Rhea" id="RHEA-COMP:19501"/>
        <dbReference type="ChEBI" id="CHEBI:15378"/>
        <dbReference type="ChEBI" id="CHEBI:30013"/>
        <dbReference type="ChEBI" id="CHEBI:57683"/>
        <dbReference type="ChEBI" id="CHEBI:58211"/>
        <dbReference type="ChEBI" id="CHEBI:137323"/>
        <dbReference type="EC" id="2.4.1.109"/>
    </reaction>
</comment>
<dbReference type="Proteomes" id="UP000242146">
    <property type="component" value="Unassembled WGS sequence"/>
</dbReference>
<name>A0A1X2GND0_9FUNG</name>
<dbReference type="UniPathway" id="UPA00378"/>
<keyword evidence="10 14" id="KW-1133">Transmembrane helix</keyword>
<dbReference type="EC" id="2.4.1.109" evidence="4 14"/>
<feature type="transmembrane region" description="Helical" evidence="14">
    <location>
        <begin position="607"/>
        <end position="627"/>
    </location>
</feature>
<dbReference type="PANTHER" id="PTHR10050:SF46">
    <property type="entry name" value="PROTEIN O-MANNOSYL-TRANSFERASE 2"/>
    <property type="match status" value="1"/>
</dbReference>
<dbReference type="Pfam" id="PF02815">
    <property type="entry name" value="MIR"/>
    <property type="match status" value="1"/>
</dbReference>